<name>A0AAD6QVN1_9ROSI</name>
<keyword evidence="3" id="KW-1185">Reference proteome</keyword>
<evidence type="ECO:0000313" key="2">
    <source>
        <dbReference type="EMBL" id="KAJ6997525.1"/>
    </source>
</evidence>
<dbReference type="EMBL" id="JAQIZT010000005">
    <property type="protein sequence ID" value="KAJ6997525.1"/>
    <property type="molecule type" value="Genomic_DNA"/>
</dbReference>
<protein>
    <submittedName>
        <fullName evidence="2">Uncharacterized protein</fullName>
    </submittedName>
</protein>
<evidence type="ECO:0000313" key="3">
    <source>
        <dbReference type="Proteomes" id="UP001164929"/>
    </source>
</evidence>
<organism evidence="2 3">
    <name type="scientific">Populus alba x Populus x berolinensis</name>
    <dbReference type="NCBI Taxonomy" id="444605"/>
    <lineage>
        <taxon>Eukaryota</taxon>
        <taxon>Viridiplantae</taxon>
        <taxon>Streptophyta</taxon>
        <taxon>Embryophyta</taxon>
        <taxon>Tracheophyta</taxon>
        <taxon>Spermatophyta</taxon>
        <taxon>Magnoliopsida</taxon>
        <taxon>eudicotyledons</taxon>
        <taxon>Gunneridae</taxon>
        <taxon>Pentapetalae</taxon>
        <taxon>rosids</taxon>
        <taxon>fabids</taxon>
        <taxon>Malpighiales</taxon>
        <taxon>Salicaceae</taxon>
        <taxon>Saliceae</taxon>
        <taxon>Populus</taxon>
    </lineage>
</organism>
<dbReference type="AlphaFoldDB" id="A0AAD6QVN1"/>
<sequence>MCLLGLAELHCSAMAAFLCGDQAALGHHGVPSSFAFVNQGRGGGEKEEAYDSSSMMDLLFRSYIELPAMTIYFKQTGHGFSFFVALYTINLLFLTQDITLSGYFFLDAHGWVTMSCALPAGRQKFKTRCVLLGQRDLPLAVSLGKS</sequence>
<keyword evidence="1" id="KW-0732">Signal</keyword>
<proteinExistence type="predicted"/>
<accession>A0AAD6QVN1</accession>
<evidence type="ECO:0000256" key="1">
    <source>
        <dbReference type="SAM" id="SignalP"/>
    </source>
</evidence>
<comment type="caution">
    <text evidence="2">The sequence shown here is derived from an EMBL/GenBank/DDBJ whole genome shotgun (WGS) entry which is preliminary data.</text>
</comment>
<gene>
    <name evidence="2" type="ORF">NC653_013942</name>
</gene>
<feature type="signal peptide" evidence="1">
    <location>
        <begin position="1"/>
        <end position="15"/>
    </location>
</feature>
<dbReference type="Proteomes" id="UP001164929">
    <property type="component" value="Chromosome 5"/>
</dbReference>
<feature type="chain" id="PRO_5041915789" evidence="1">
    <location>
        <begin position="16"/>
        <end position="146"/>
    </location>
</feature>
<reference evidence="2" key="1">
    <citation type="journal article" date="2023" name="Mol. Ecol. Resour.">
        <title>Chromosome-level genome assembly of a triploid poplar Populus alba 'Berolinensis'.</title>
        <authorList>
            <person name="Chen S."/>
            <person name="Yu Y."/>
            <person name="Wang X."/>
            <person name="Wang S."/>
            <person name="Zhang T."/>
            <person name="Zhou Y."/>
            <person name="He R."/>
            <person name="Meng N."/>
            <person name="Wang Y."/>
            <person name="Liu W."/>
            <person name="Liu Z."/>
            <person name="Liu J."/>
            <person name="Guo Q."/>
            <person name="Huang H."/>
            <person name="Sederoff R.R."/>
            <person name="Wang G."/>
            <person name="Qu G."/>
            <person name="Chen S."/>
        </authorList>
    </citation>
    <scope>NUCLEOTIDE SEQUENCE</scope>
    <source>
        <strain evidence="2">SC-2020</strain>
    </source>
</reference>